<dbReference type="Pfam" id="PF00899">
    <property type="entry name" value="ThiF"/>
    <property type="match status" value="1"/>
</dbReference>
<sequence>MDSTVEVNATSKFELDYIVVEGQQPPLETPGDVFDRQRVMKDFQQCLIERQCAFVLGVGGIGSSIAMCLVRMGIDTIHLLDRDYVEASNLNRQILFSVTDIGRSKVETAAQHLKEIHNLRTNIHYYHTDAVRNWSCVVEIAKKSTVIFNNIDYGAVFDYAVNSLCKSLGIIYISGSTYANNIDINLYSGLLNDSCWACVNLINDSFKFTNQELEIFNDISSFLKENCCISGEKSRSIIEECLQELKIDVISPTQFSTLFMPLYQEKLVGLLLPQYIENYQSIEFIPKDRSFPTRTVGSWIGVCLSGSCLVVNTWMQYMMKIKRLTADNNKSFHNWIQINLSMFDGSYSTTGFPNEQDLNCPICSNVKKMKEQKFITIPAGNGDAGGASSS</sequence>
<organism evidence="2 4">
    <name type="scientific">Rotaria socialis</name>
    <dbReference type="NCBI Taxonomy" id="392032"/>
    <lineage>
        <taxon>Eukaryota</taxon>
        <taxon>Metazoa</taxon>
        <taxon>Spiralia</taxon>
        <taxon>Gnathifera</taxon>
        <taxon>Rotifera</taxon>
        <taxon>Eurotatoria</taxon>
        <taxon>Bdelloidea</taxon>
        <taxon>Philodinida</taxon>
        <taxon>Philodinidae</taxon>
        <taxon>Rotaria</taxon>
    </lineage>
</organism>
<dbReference type="AlphaFoldDB" id="A0A818F133"/>
<dbReference type="PANTHER" id="PTHR10953:SF102">
    <property type="entry name" value="ADENYLYLTRANSFERASE AND SULFURTRANSFERASE MOCS3"/>
    <property type="match status" value="1"/>
</dbReference>
<dbReference type="Proteomes" id="UP000663838">
    <property type="component" value="Unassembled WGS sequence"/>
</dbReference>
<dbReference type="GO" id="GO:0016779">
    <property type="term" value="F:nucleotidyltransferase activity"/>
    <property type="evidence" value="ECO:0007669"/>
    <property type="project" value="TreeGrafter"/>
</dbReference>
<dbReference type="Gene3D" id="3.40.50.720">
    <property type="entry name" value="NAD(P)-binding Rossmann-like Domain"/>
    <property type="match status" value="1"/>
</dbReference>
<evidence type="ECO:0000313" key="2">
    <source>
        <dbReference type="EMBL" id="CAF3468581.1"/>
    </source>
</evidence>
<dbReference type="GO" id="GO:0004792">
    <property type="term" value="F:thiosulfate-cyanide sulfurtransferase activity"/>
    <property type="evidence" value="ECO:0007669"/>
    <property type="project" value="TreeGrafter"/>
</dbReference>
<dbReference type="PANTHER" id="PTHR10953">
    <property type="entry name" value="UBIQUITIN-ACTIVATING ENZYME E1"/>
    <property type="match status" value="1"/>
</dbReference>
<evidence type="ECO:0000313" key="4">
    <source>
        <dbReference type="Proteomes" id="UP000663865"/>
    </source>
</evidence>
<dbReference type="SUPFAM" id="SSF69572">
    <property type="entry name" value="Activating enzymes of the ubiquitin-like proteins"/>
    <property type="match status" value="1"/>
</dbReference>
<dbReference type="GO" id="GO:0042292">
    <property type="term" value="F:URM1 activating enzyme activity"/>
    <property type="evidence" value="ECO:0007669"/>
    <property type="project" value="TreeGrafter"/>
</dbReference>
<dbReference type="GO" id="GO:0005737">
    <property type="term" value="C:cytoplasm"/>
    <property type="evidence" value="ECO:0007669"/>
    <property type="project" value="TreeGrafter"/>
</dbReference>
<dbReference type="InterPro" id="IPR035985">
    <property type="entry name" value="Ubiquitin-activating_enz"/>
</dbReference>
<accession>A0A818F133</accession>
<name>A0A818F133_9BILA</name>
<gene>
    <name evidence="2" type="ORF">KIK155_LOCUS13645</name>
    <name evidence="3" type="ORF">TOA249_LOCUS28621</name>
</gene>
<dbReference type="EMBL" id="CAJOBS010004054">
    <property type="protein sequence ID" value="CAF4872778.1"/>
    <property type="molecule type" value="Genomic_DNA"/>
</dbReference>
<dbReference type="InterPro" id="IPR045886">
    <property type="entry name" value="ThiF/MoeB/HesA"/>
</dbReference>
<evidence type="ECO:0000259" key="1">
    <source>
        <dbReference type="Pfam" id="PF00899"/>
    </source>
</evidence>
<proteinExistence type="predicted"/>
<dbReference type="EMBL" id="CAJNYV010002284">
    <property type="protein sequence ID" value="CAF3468581.1"/>
    <property type="molecule type" value="Genomic_DNA"/>
</dbReference>
<comment type="caution">
    <text evidence="2">The sequence shown here is derived from an EMBL/GenBank/DDBJ whole genome shotgun (WGS) entry which is preliminary data.</text>
</comment>
<dbReference type="InterPro" id="IPR000594">
    <property type="entry name" value="ThiF_NAD_FAD-bd"/>
</dbReference>
<evidence type="ECO:0000313" key="3">
    <source>
        <dbReference type="EMBL" id="CAF4872778.1"/>
    </source>
</evidence>
<protein>
    <recommendedName>
        <fullName evidence="1">THIF-type NAD/FAD binding fold domain-containing protein</fullName>
    </recommendedName>
</protein>
<feature type="domain" description="THIF-type NAD/FAD binding fold" evidence="1">
    <location>
        <begin position="41"/>
        <end position="201"/>
    </location>
</feature>
<reference evidence="2" key="1">
    <citation type="submission" date="2021-02" db="EMBL/GenBank/DDBJ databases">
        <authorList>
            <person name="Nowell W R."/>
        </authorList>
    </citation>
    <scope>NUCLEOTIDE SEQUENCE</scope>
</reference>
<dbReference type="Proteomes" id="UP000663865">
    <property type="component" value="Unassembled WGS sequence"/>
</dbReference>